<feature type="domain" description="EH" evidence="9">
    <location>
        <begin position="446"/>
        <end position="535"/>
    </location>
</feature>
<dbReference type="PhylomeDB" id="A0A0G4HGH0"/>
<dbReference type="InterPro" id="IPR011992">
    <property type="entry name" value="EF-hand-dom_pair"/>
</dbReference>
<dbReference type="Pfam" id="PF00350">
    <property type="entry name" value="Dynamin_N"/>
    <property type="match status" value="1"/>
</dbReference>
<name>A0A0G4HGH0_9ALVE</name>
<evidence type="ECO:0000313" key="11">
    <source>
        <dbReference type="EMBL" id="CEM43007.1"/>
    </source>
</evidence>
<dbReference type="PANTHER" id="PTHR11216:SF31">
    <property type="entry name" value="AT21416P"/>
    <property type="match status" value="1"/>
</dbReference>
<keyword evidence="6" id="KW-0967">Endosome</keyword>
<evidence type="ECO:0000256" key="5">
    <source>
        <dbReference type="ARBA" id="ARBA00022741"/>
    </source>
</evidence>
<dbReference type="SUPFAM" id="SSF52540">
    <property type="entry name" value="P-loop containing nucleoside triphosphate hydrolases"/>
    <property type="match status" value="1"/>
</dbReference>
<dbReference type="GO" id="GO:0005886">
    <property type="term" value="C:plasma membrane"/>
    <property type="evidence" value="ECO:0007669"/>
    <property type="project" value="UniProtKB-SubCell"/>
</dbReference>
<dbReference type="InterPro" id="IPR030381">
    <property type="entry name" value="G_DYNAMIN_dom"/>
</dbReference>
<evidence type="ECO:0000259" key="9">
    <source>
        <dbReference type="PROSITE" id="PS50031"/>
    </source>
</evidence>
<dbReference type="CDD" id="cd09913">
    <property type="entry name" value="EHD"/>
    <property type="match status" value="1"/>
</dbReference>
<dbReference type="GO" id="GO:0005525">
    <property type="term" value="F:GTP binding"/>
    <property type="evidence" value="ECO:0007669"/>
    <property type="project" value="InterPro"/>
</dbReference>
<evidence type="ECO:0000256" key="3">
    <source>
        <dbReference type="ARBA" id="ARBA00022475"/>
    </source>
</evidence>
<dbReference type="SUPFAM" id="SSF47473">
    <property type="entry name" value="EF-hand"/>
    <property type="match status" value="1"/>
</dbReference>
<dbReference type="GO" id="GO:0046872">
    <property type="term" value="F:metal ion binding"/>
    <property type="evidence" value="ECO:0007669"/>
    <property type="project" value="UniProtKB-KW"/>
</dbReference>
<dbReference type="PROSITE" id="PS51718">
    <property type="entry name" value="G_DYNAMIN_2"/>
    <property type="match status" value="1"/>
</dbReference>
<proteinExistence type="predicted"/>
<dbReference type="VEuPathDB" id="CryptoDB:Cvel_6712"/>
<gene>
    <name evidence="11" type="ORF">Cvel_6712</name>
</gene>
<keyword evidence="4" id="KW-0479">Metal-binding</keyword>
<dbReference type="InterPro" id="IPR031692">
    <property type="entry name" value="EHD_N"/>
</dbReference>
<evidence type="ECO:0000259" key="10">
    <source>
        <dbReference type="PROSITE" id="PS51718"/>
    </source>
</evidence>
<dbReference type="InterPro" id="IPR000261">
    <property type="entry name" value="EH_dom"/>
</dbReference>
<keyword evidence="3" id="KW-1003">Cell membrane</keyword>
<dbReference type="Pfam" id="PF16880">
    <property type="entry name" value="EHD_N"/>
    <property type="match status" value="1"/>
</dbReference>
<evidence type="ECO:0000256" key="1">
    <source>
        <dbReference type="ARBA" id="ARBA00004413"/>
    </source>
</evidence>
<dbReference type="CDD" id="cd00052">
    <property type="entry name" value="EH"/>
    <property type="match status" value="1"/>
</dbReference>
<dbReference type="GO" id="GO:0016197">
    <property type="term" value="P:endosomal transport"/>
    <property type="evidence" value="ECO:0007669"/>
    <property type="project" value="TreeGrafter"/>
</dbReference>
<dbReference type="FunFam" id="3.40.50.300:FF:000147">
    <property type="entry name" value="EH domain-containing protein 1"/>
    <property type="match status" value="1"/>
</dbReference>
<dbReference type="InterPro" id="IPR040990">
    <property type="entry name" value="DUF5600"/>
</dbReference>
<evidence type="ECO:0000256" key="4">
    <source>
        <dbReference type="ARBA" id="ARBA00022723"/>
    </source>
</evidence>
<evidence type="ECO:0000256" key="8">
    <source>
        <dbReference type="ARBA" id="ARBA00023136"/>
    </source>
</evidence>
<dbReference type="Gene3D" id="3.40.50.300">
    <property type="entry name" value="P-loop containing nucleotide triphosphate hydrolases"/>
    <property type="match status" value="1"/>
</dbReference>
<accession>A0A0G4HGH0</accession>
<comment type="subcellular location">
    <subcellularLocation>
        <location evidence="1">Cell membrane</location>
        <topology evidence="1">Peripheral membrane protein</topology>
        <orientation evidence="1">Cytoplasmic side</orientation>
    </subcellularLocation>
    <subcellularLocation>
        <location evidence="2">Endosome membrane</location>
        <topology evidence="2">Peripheral membrane protein</topology>
    </subcellularLocation>
</comment>
<dbReference type="PROSITE" id="PS50031">
    <property type="entry name" value="EH"/>
    <property type="match status" value="1"/>
</dbReference>
<sequence length="552" mass="62308">MLRWLNDKERGGRVNPGEVFDNITVGLQRLYKQRLLPLEKDYKFNQYYSPLLTDGDFASKPMVMLIGQYSTGKTTFIQHLLEREYPGSRIGPEPTTDRFCAVMHGEKEQVIPGNAAVVDPKKPFARLSDFGNTFLSRFEVAMCPSPVLQGITLIDTPGVLSGNKQTSRGYDFEGVIQWFGDRVDLILLMFDAHKLDISDEFRRAIGCLKGNDNKIRILLNKADMVSTQQLLRVYGALMWSLGKVIPTPEVARVYIGSFWDHQLHNDEMRRLFEAEANDLYSDIQQLPRNAAIRKLNDFIKRSRLARVHARILDHCRAQMGFFGKSAKQRKLLDGMQGVFQKVSAETSTPPGDFPPIQLFVEKTEQCNVQFEKVPKLDQKRLDALEETLAKHIPALLELVPREESRMEAAAEQTGTTLNATVTPFMAMKMSSSKDPEGKRLLSQPPDGRKYEADFEALGPDADGLISGLQAKEDLTKSKLPSSVLHRIWNLSDVTKDGCLDLFEYALCRHFIQMKLDGYELPADLPPSMYPPGFVPEGSREDELGESVEINGM</sequence>
<dbReference type="Gene3D" id="1.10.238.10">
    <property type="entry name" value="EF-hand"/>
    <property type="match status" value="1"/>
</dbReference>
<evidence type="ECO:0008006" key="12">
    <source>
        <dbReference type="Google" id="ProtNLM"/>
    </source>
</evidence>
<evidence type="ECO:0000256" key="2">
    <source>
        <dbReference type="ARBA" id="ARBA00004481"/>
    </source>
</evidence>
<dbReference type="EMBL" id="CDMZ01002588">
    <property type="protein sequence ID" value="CEM43007.1"/>
    <property type="molecule type" value="Genomic_DNA"/>
</dbReference>
<organism evidence="11">
    <name type="scientific">Chromera velia CCMP2878</name>
    <dbReference type="NCBI Taxonomy" id="1169474"/>
    <lineage>
        <taxon>Eukaryota</taxon>
        <taxon>Sar</taxon>
        <taxon>Alveolata</taxon>
        <taxon>Colpodellida</taxon>
        <taxon>Chromeraceae</taxon>
        <taxon>Chromera</taxon>
    </lineage>
</organism>
<dbReference type="Pfam" id="PF12763">
    <property type="entry name" value="EH"/>
    <property type="match status" value="1"/>
</dbReference>
<dbReference type="GO" id="GO:0010008">
    <property type="term" value="C:endosome membrane"/>
    <property type="evidence" value="ECO:0007669"/>
    <property type="project" value="UniProtKB-SubCell"/>
</dbReference>
<dbReference type="Pfam" id="PF18150">
    <property type="entry name" value="DUF5600"/>
    <property type="match status" value="1"/>
</dbReference>
<protein>
    <recommendedName>
        <fullName evidence="12">EH domain-containing protein</fullName>
    </recommendedName>
</protein>
<dbReference type="InterPro" id="IPR027417">
    <property type="entry name" value="P-loop_NTPase"/>
</dbReference>
<dbReference type="SMART" id="SM00027">
    <property type="entry name" value="EH"/>
    <property type="match status" value="1"/>
</dbReference>
<feature type="domain" description="Dynamin-type G" evidence="10">
    <location>
        <begin position="57"/>
        <end position="291"/>
    </location>
</feature>
<dbReference type="Gene3D" id="1.10.268.20">
    <property type="match status" value="1"/>
</dbReference>
<keyword evidence="7" id="KW-0106">Calcium</keyword>
<dbReference type="InterPro" id="IPR045063">
    <property type="entry name" value="Dynamin_N"/>
</dbReference>
<evidence type="ECO:0000256" key="6">
    <source>
        <dbReference type="ARBA" id="ARBA00022753"/>
    </source>
</evidence>
<dbReference type="GO" id="GO:0006897">
    <property type="term" value="P:endocytosis"/>
    <property type="evidence" value="ECO:0007669"/>
    <property type="project" value="TreeGrafter"/>
</dbReference>
<reference evidence="11" key="1">
    <citation type="submission" date="2014-11" db="EMBL/GenBank/DDBJ databases">
        <authorList>
            <person name="Otto D Thomas"/>
            <person name="Naeem Raeece"/>
        </authorList>
    </citation>
    <scope>NUCLEOTIDE SEQUENCE</scope>
</reference>
<dbReference type="AlphaFoldDB" id="A0A0G4HGH0"/>
<evidence type="ECO:0000256" key="7">
    <source>
        <dbReference type="ARBA" id="ARBA00022837"/>
    </source>
</evidence>
<dbReference type="PANTHER" id="PTHR11216">
    <property type="entry name" value="EH DOMAIN"/>
    <property type="match status" value="1"/>
</dbReference>
<keyword evidence="8" id="KW-0472">Membrane</keyword>
<keyword evidence="5" id="KW-0547">Nucleotide-binding</keyword>